<dbReference type="EMBL" id="FODE01000008">
    <property type="protein sequence ID" value="SEN51671.1"/>
    <property type="molecule type" value="Genomic_DNA"/>
</dbReference>
<evidence type="ECO:0000256" key="1">
    <source>
        <dbReference type="SAM" id="SignalP"/>
    </source>
</evidence>
<dbReference type="Proteomes" id="UP000199054">
    <property type="component" value="Unassembled WGS sequence"/>
</dbReference>
<protein>
    <recommendedName>
        <fullName evidence="4">Secreted protein</fullName>
    </recommendedName>
</protein>
<sequence length="244" mass="25772">MARTALKPAACALALLIVAPAAATPPDIVDLHDELFGIGLEEVLVLRTVTDNMGLHATGLSTVFLAAIDGATGEETLWPLYRARFAPDHDRDPTGNTMGIETWPLTDPADPFAILTERKVVPAGTAGLLWPQAGTVTVTLDAEGLSVSHDDGASFHLPAPQLAEILERTTGQLAELAQPYSRPNTLTLADLLAGRDIAPDGCTASEDALLRFPAQTAPIQLVRITCGDPEEDFTLSRLVVVPQG</sequence>
<evidence type="ECO:0008006" key="4">
    <source>
        <dbReference type="Google" id="ProtNLM"/>
    </source>
</evidence>
<name>A0A1H8H5K4_9RHOB</name>
<accession>A0A1H8H5K4</accession>
<dbReference type="RefSeq" id="WP_139208140.1">
    <property type="nucleotide sequence ID" value="NZ_CP067124.1"/>
</dbReference>
<organism evidence="2 3">
    <name type="scientific">Paracoccus alcaliphilus</name>
    <dbReference type="NCBI Taxonomy" id="34002"/>
    <lineage>
        <taxon>Bacteria</taxon>
        <taxon>Pseudomonadati</taxon>
        <taxon>Pseudomonadota</taxon>
        <taxon>Alphaproteobacteria</taxon>
        <taxon>Rhodobacterales</taxon>
        <taxon>Paracoccaceae</taxon>
        <taxon>Paracoccus</taxon>
    </lineage>
</organism>
<dbReference type="OrthoDB" id="7851512at2"/>
<reference evidence="2 3" key="1">
    <citation type="submission" date="2016-10" db="EMBL/GenBank/DDBJ databases">
        <authorList>
            <person name="de Groot N.N."/>
        </authorList>
    </citation>
    <scope>NUCLEOTIDE SEQUENCE [LARGE SCALE GENOMIC DNA]</scope>
    <source>
        <strain evidence="2 3">DSM 8512</strain>
    </source>
</reference>
<evidence type="ECO:0000313" key="2">
    <source>
        <dbReference type="EMBL" id="SEN51671.1"/>
    </source>
</evidence>
<feature type="signal peptide" evidence="1">
    <location>
        <begin position="1"/>
        <end position="23"/>
    </location>
</feature>
<dbReference type="STRING" id="34002.SAMN04489859_1008138"/>
<keyword evidence="3" id="KW-1185">Reference proteome</keyword>
<evidence type="ECO:0000313" key="3">
    <source>
        <dbReference type="Proteomes" id="UP000199054"/>
    </source>
</evidence>
<dbReference type="AlphaFoldDB" id="A0A1H8H5K4"/>
<gene>
    <name evidence="2" type="ORF">SAMN04489859_1008138</name>
</gene>
<feature type="chain" id="PRO_5011519920" description="Secreted protein" evidence="1">
    <location>
        <begin position="24"/>
        <end position="244"/>
    </location>
</feature>
<keyword evidence="1" id="KW-0732">Signal</keyword>
<proteinExistence type="predicted"/>